<evidence type="ECO:0000313" key="7">
    <source>
        <dbReference type="EMBL" id="CAH3042559.1"/>
    </source>
</evidence>
<gene>
    <name evidence="7" type="ORF">PLOB_00000993</name>
</gene>
<feature type="domain" description="ZP" evidence="6">
    <location>
        <begin position="29"/>
        <end position="277"/>
    </location>
</feature>
<keyword evidence="1 5" id="KW-0732">Signal</keyword>
<sequence length="397" mass="45426">MACYNFLLLSLLLFASYVAGIEDNNVTVTCGENNMTVYLEKQKFPYLNASMLHLRWSWRSRCRASETPTHLVLSTSLDDCGTTVTEVDDDVIIFTNEIEGDIQVQNYITRDHDFDLQFNCSYSRKKLLGLSFITGEIFVEDEVGFGNFTFKMDIYRTSAYLTPYYGYEYPVTLELNEDMYVQFSVESSADLVVMALNCRATKDGNFYSTPKYDIILNGCVRDTTMAYPYSSSRSFQQFKIKTFRFFNDYDAVYFHCELLACHRNLPNSRCSQSCASRKRRNADEDSDQPEGATKTYEIKRGPVRFKDKIPEEAGDTDENKQQAAMIGGAAAAGGVGLLALIALVFLFVKYRIARLLMNRNKVGDLYTTQDEQLSRRNAYIQDDDTIEKEGSMRDIRQ</sequence>
<dbReference type="InterPro" id="IPR001507">
    <property type="entry name" value="ZP_dom"/>
</dbReference>
<keyword evidence="2" id="KW-1015">Disulfide bond</keyword>
<dbReference type="EMBL" id="CALNXK010000010">
    <property type="protein sequence ID" value="CAH3042559.1"/>
    <property type="molecule type" value="Genomic_DNA"/>
</dbReference>
<dbReference type="PROSITE" id="PS51034">
    <property type="entry name" value="ZP_2"/>
    <property type="match status" value="1"/>
</dbReference>
<protein>
    <recommendedName>
        <fullName evidence="6">ZP domain-containing protein</fullName>
    </recommendedName>
</protein>
<dbReference type="InterPro" id="IPR055356">
    <property type="entry name" value="ZP-N"/>
</dbReference>
<evidence type="ECO:0000313" key="8">
    <source>
        <dbReference type="Proteomes" id="UP001159405"/>
    </source>
</evidence>
<name>A0ABN8N427_9CNID</name>
<dbReference type="InterPro" id="IPR042235">
    <property type="entry name" value="ZP-C_dom"/>
</dbReference>
<dbReference type="Pfam" id="PF23344">
    <property type="entry name" value="ZP-N"/>
    <property type="match status" value="1"/>
</dbReference>
<keyword evidence="8" id="KW-1185">Reference proteome</keyword>
<evidence type="ECO:0000256" key="5">
    <source>
        <dbReference type="SAM" id="SignalP"/>
    </source>
</evidence>
<dbReference type="Pfam" id="PF00100">
    <property type="entry name" value="Zona_pellucida"/>
    <property type="match status" value="1"/>
</dbReference>
<dbReference type="SMART" id="SM00241">
    <property type="entry name" value="ZP"/>
    <property type="match status" value="1"/>
</dbReference>
<keyword evidence="4" id="KW-0812">Transmembrane</keyword>
<evidence type="ECO:0000256" key="1">
    <source>
        <dbReference type="ARBA" id="ARBA00022729"/>
    </source>
</evidence>
<evidence type="ECO:0000256" key="4">
    <source>
        <dbReference type="SAM" id="Phobius"/>
    </source>
</evidence>
<dbReference type="Gene3D" id="2.60.40.4100">
    <property type="entry name" value="Zona pellucida, ZP-C domain"/>
    <property type="match status" value="1"/>
</dbReference>
<dbReference type="Gene3D" id="2.60.40.3210">
    <property type="entry name" value="Zona pellucida, ZP-N domain"/>
    <property type="match status" value="1"/>
</dbReference>
<dbReference type="Proteomes" id="UP001159405">
    <property type="component" value="Unassembled WGS sequence"/>
</dbReference>
<feature type="transmembrane region" description="Helical" evidence="4">
    <location>
        <begin position="325"/>
        <end position="348"/>
    </location>
</feature>
<feature type="signal peptide" evidence="5">
    <location>
        <begin position="1"/>
        <end position="20"/>
    </location>
</feature>
<comment type="caution">
    <text evidence="7">The sequence shown here is derived from an EMBL/GenBank/DDBJ whole genome shotgun (WGS) entry which is preliminary data.</text>
</comment>
<organism evidence="7 8">
    <name type="scientific">Porites lobata</name>
    <dbReference type="NCBI Taxonomy" id="104759"/>
    <lineage>
        <taxon>Eukaryota</taxon>
        <taxon>Metazoa</taxon>
        <taxon>Cnidaria</taxon>
        <taxon>Anthozoa</taxon>
        <taxon>Hexacorallia</taxon>
        <taxon>Scleractinia</taxon>
        <taxon>Fungiina</taxon>
        <taxon>Poritidae</taxon>
        <taxon>Porites</taxon>
    </lineage>
</organism>
<dbReference type="InterPro" id="IPR055355">
    <property type="entry name" value="ZP-C"/>
</dbReference>
<keyword evidence="4" id="KW-0472">Membrane</keyword>
<evidence type="ECO:0000259" key="6">
    <source>
        <dbReference type="PROSITE" id="PS51034"/>
    </source>
</evidence>
<keyword evidence="4" id="KW-1133">Transmembrane helix</keyword>
<evidence type="ECO:0000256" key="3">
    <source>
        <dbReference type="SAM" id="MobiDB-lite"/>
    </source>
</evidence>
<proteinExistence type="predicted"/>
<feature type="region of interest" description="Disordered" evidence="3">
    <location>
        <begin position="378"/>
        <end position="397"/>
    </location>
</feature>
<feature type="region of interest" description="Disordered" evidence="3">
    <location>
        <begin position="273"/>
        <end position="297"/>
    </location>
</feature>
<dbReference type="PANTHER" id="PTHR14002:SF43">
    <property type="entry name" value="DELTA-LIKE PROTEIN"/>
    <property type="match status" value="1"/>
</dbReference>
<dbReference type="PANTHER" id="PTHR14002">
    <property type="entry name" value="ENDOGLIN/TGF-BETA RECEPTOR TYPE III"/>
    <property type="match status" value="1"/>
</dbReference>
<feature type="compositionally biased region" description="Basic and acidic residues" evidence="3">
    <location>
        <begin position="387"/>
        <end position="397"/>
    </location>
</feature>
<accession>A0ABN8N427</accession>
<feature type="chain" id="PRO_5046377384" description="ZP domain-containing protein" evidence="5">
    <location>
        <begin position="21"/>
        <end position="397"/>
    </location>
</feature>
<evidence type="ECO:0000256" key="2">
    <source>
        <dbReference type="ARBA" id="ARBA00023157"/>
    </source>
</evidence>
<reference evidence="7 8" key="1">
    <citation type="submission" date="2022-05" db="EMBL/GenBank/DDBJ databases">
        <authorList>
            <consortium name="Genoscope - CEA"/>
            <person name="William W."/>
        </authorList>
    </citation>
    <scope>NUCLEOTIDE SEQUENCE [LARGE SCALE GENOMIC DNA]</scope>
</reference>